<evidence type="ECO:0000313" key="14">
    <source>
        <dbReference type="EMBL" id="MCK8486697.1"/>
    </source>
</evidence>
<protein>
    <submittedName>
        <fullName evidence="14">Alpha-glucosidase/alpha-galactosidase</fullName>
    </submittedName>
</protein>
<dbReference type="PANTHER" id="PTHR32092:SF2">
    <property type="entry name" value="ALPHA-GALACTURONIDASE"/>
    <property type="match status" value="1"/>
</dbReference>
<evidence type="ECO:0000256" key="10">
    <source>
        <dbReference type="PIRSR" id="PIRSR601088-3"/>
    </source>
</evidence>
<evidence type="ECO:0000256" key="11">
    <source>
        <dbReference type="PIRSR" id="PIRSR601088-4"/>
    </source>
</evidence>
<evidence type="ECO:0000256" key="7">
    <source>
        <dbReference type="ARBA" id="ARBA00023277"/>
    </source>
</evidence>
<keyword evidence="10" id="KW-0170">Cobalt</keyword>
<dbReference type="InterPro" id="IPR022616">
    <property type="entry name" value="Glyco_hydro_4_C"/>
</dbReference>
<feature type="binding site" evidence="9">
    <location>
        <position position="156"/>
    </location>
    <ligand>
        <name>substrate</name>
    </ligand>
</feature>
<keyword evidence="3 10" id="KW-0479">Metal-binding</keyword>
<evidence type="ECO:0000256" key="5">
    <source>
        <dbReference type="ARBA" id="ARBA00023027"/>
    </source>
</evidence>
<dbReference type="GO" id="GO:0004553">
    <property type="term" value="F:hydrolase activity, hydrolyzing O-glycosyl compounds"/>
    <property type="evidence" value="ECO:0007669"/>
    <property type="project" value="InterPro"/>
</dbReference>
<evidence type="ECO:0000256" key="12">
    <source>
        <dbReference type="RuleBase" id="RU361152"/>
    </source>
</evidence>
<dbReference type="RefSeq" id="WP_248550901.1">
    <property type="nucleotide sequence ID" value="NZ_JALPRK010000003.1"/>
</dbReference>
<name>A0A9X1Y3G5_9BACL</name>
<dbReference type="SUPFAM" id="SSF56327">
    <property type="entry name" value="LDH C-terminal domain-like"/>
    <property type="match status" value="1"/>
</dbReference>
<comment type="similarity">
    <text evidence="2 12">Belongs to the glycosyl hydrolase 4 family.</text>
</comment>
<comment type="cofactor">
    <cofactor evidence="1">
        <name>Mn(2+)</name>
        <dbReference type="ChEBI" id="CHEBI:29035"/>
    </cofactor>
</comment>
<keyword evidence="10" id="KW-0533">Nickel</keyword>
<dbReference type="InterPro" id="IPR015955">
    <property type="entry name" value="Lactate_DH/Glyco_Ohase_4_C"/>
</dbReference>
<dbReference type="Proteomes" id="UP001139534">
    <property type="component" value="Unassembled WGS sequence"/>
</dbReference>
<sequence length="465" mass="51795">MTEETTVKNLKIAYIGGGSRGWAWGLMSDLALERALSGQVALYDIDFAAAQANEVIGNHLQDHPDAVGRWRYEAVKTLPEALKGADFVIISILPGTFEEMRSDVHTPETYGVYQSVGDTVGPGGAVRALRSIPMFAEIAEAIRDHAPNAWVINYTNPMSVLTRTLYEVFPGIKAFGCCHEVFGTQELLTEMLQDMEGLTGVRRQDIEVNVLGINHFTWLDRASYRGTDLFPIYRAFAEKYAEEGFSAHGQKDHWMNNSFTSANRIHFDLFRRFGLIAAAGDRHLAEFMPNTWYLRSPEHVKQWKFGLTTVAWRIDNLMKLHERSRRLVAGEESFSLKSSGEEGIAMLRSLTGASAPMITNVNLPNRGQMASLPLNAVVETNAVFGADSVQPVLAGSLPEDINNLVTRHVYNQEAILKAAIRKDRDLAFRAFLNDPLLSGLTPDQAEELFATMLNNTKAYLPGWKL</sequence>
<evidence type="ECO:0000256" key="3">
    <source>
        <dbReference type="ARBA" id="ARBA00022723"/>
    </source>
</evidence>
<dbReference type="GO" id="GO:0016616">
    <property type="term" value="F:oxidoreductase activity, acting on the CH-OH group of donors, NAD or NADP as acceptor"/>
    <property type="evidence" value="ECO:0007669"/>
    <property type="project" value="InterPro"/>
</dbReference>
<reference evidence="14" key="1">
    <citation type="submission" date="2022-04" db="EMBL/GenBank/DDBJ databases">
        <authorList>
            <person name="Seo M.-J."/>
        </authorList>
    </citation>
    <scope>NUCLEOTIDE SEQUENCE</scope>
    <source>
        <strain evidence="14">MBLB2552</strain>
    </source>
</reference>
<dbReference type="Pfam" id="PF02056">
    <property type="entry name" value="Glyco_hydro_4"/>
    <property type="match status" value="1"/>
</dbReference>
<feature type="site" description="Increases basicity of active site Tyr" evidence="11">
    <location>
        <position position="118"/>
    </location>
</feature>
<organism evidence="14 15">
    <name type="scientific">Paenibacillus mellifer</name>
    <dbReference type="NCBI Taxonomy" id="2937794"/>
    <lineage>
        <taxon>Bacteria</taxon>
        <taxon>Bacillati</taxon>
        <taxon>Bacillota</taxon>
        <taxon>Bacilli</taxon>
        <taxon>Bacillales</taxon>
        <taxon>Paenibacillaceae</taxon>
        <taxon>Paenibacillus</taxon>
    </lineage>
</organism>
<evidence type="ECO:0000256" key="4">
    <source>
        <dbReference type="ARBA" id="ARBA00022801"/>
    </source>
</evidence>
<keyword evidence="10" id="KW-0408">Iron</keyword>
<evidence type="ECO:0000313" key="15">
    <source>
        <dbReference type="Proteomes" id="UP001139534"/>
    </source>
</evidence>
<dbReference type="AlphaFoldDB" id="A0A9X1Y3G5"/>
<dbReference type="InterPro" id="IPR001088">
    <property type="entry name" value="Glyco_hydro_4"/>
</dbReference>
<keyword evidence="6 10" id="KW-0464">Manganese</keyword>
<keyword evidence="15" id="KW-1185">Reference proteome</keyword>
<evidence type="ECO:0000256" key="9">
    <source>
        <dbReference type="PIRSR" id="PIRSR601088-2"/>
    </source>
</evidence>
<dbReference type="Gene3D" id="3.90.1820.10">
    <property type="entry name" value="AglA-like glucosidase"/>
    <property type="match status" value="1"/>
</dbReference>
<dbReference type="InterPro" id="IPR053715">
    <property type="entry name" value="GH4_Enzyme_sf"/>
</dbReference>
<evidence type="ECO:0000256" key="1">
    <source>
        <dbReference type="ARBA" id="ARBA00001936"/>
    </source>
</evidence>
<gene>
    <name evidence="14" type="ORF">M0651_05855</name>
</gene>
<evidence type="ECO:0000256" key="8">
    <source>
        <dbReference type="ARBA" id="ARBA00023295"/>
    </source>
</evidence>
<evidence type="ECO:0000256" key="6">
    <source>
        <dbReference type="ARBA" id="ARBA00023211"/>
    </source>
</evidence>
<feature type="binding site" evidence="10">
    <location>
        <position position="178"/>
    </location>
    <ligand>
        <name>Mn(2+)</name>
        <dbReference type="ChEBI" id="CHEBI:29035"/>
    </ligand>
</feature>
<keyword evidence="8 12" id="KW-0326">Glycosidase</keyword>
<dbReference type="Pfam" id="PF11975">
    <property type="entry name" value="Glyco_hydro_4C"/>
    <property type="match status" value="1"/>
</dbReference>
<feature type="binding site" evidence="10">
    <location>
        <position position="215"/>
    </location>
    <ligand>
        <name>Mn(2+)</name>
        <dbReference type="ChEBI" id="CHEBI:29035"/>
    </ligand>
</feature>
<dbReference type="InterPro" id="IPR036291">
    <property type="entry name" value="NAD(P)-bd_dom_sf"/>
</dbReference>
<comment type="caution">
    <text evidence="14">The sequence shown here is derived from an EMBL/GenBank/DDBJ whole genome shotgun (WGS) entry which is preliminary data.</text>
</comment>
<dbReference type="GO" id="GO:0005975">
    <property type="term" value="P:carbohydrate metabolic process"/>
    <property type="evidence" value="ECO:0007669"/>
    <property type="project" value="InterPro"/>
</dbReference>
<evidence type="ECO:0000259" key="13">
    <source>
        <dbReference type="Pfam" id="PF11975"/>
    </source>
</evidence>
<evidence type="ECO:0000256" key="2">
    <source>
        <dbReference type="ARBA" id="ARBA00010141"/>
    </source>
</evidence>
<accession>A0A9X1Y3G5</accession>
<keyword evidence="5 12" id="KW-0520">NAD</keyword>
<comment type="cofactor">
    <cofactor evidence="12">
        <name>NAD(+)</name>
        <dbReference type="ChEBI" id="CHEBI:57540"/>
    </cofactor>
    <text evidence="12">Binds 1 NAD(+) per subunit.</text>
</comment>
<dbReference type="SUPFAM" id="SSF51735">
    <property type="entry name" value="NAD(P)-binding Rossmann-fold domains"/>
    <property type="match status" value="1"/>
</dbReference>
<feature type="domain" description="Glycosyl hydrolase family 4 C-terminal" evidence="13">
    <location>
        <begin position="210"/>
        <end position="436"/>
    </location>
</feature>
<dbReference type="GO" id="GO:0046872">
    <property type="term" value="F:metal ion binding"/>
    <property type="evidence" value="ECO:0007669"/>
    <property type="project" value="UniProtKB-KW"/>
</dbReference>
<keyword evidence="7" id="KW-0119">Carbohydrate metabolism</keyword>
<dbReference type="PRINTS" id="PR00732">
    <property type="entry name" value="GLHYDRLASE4"/>
</dbReference>
<dbReference type="EMBL" id="JALPRK010000003">
    <property type="protein sequence ID" value="MCK8486697.1"/>
    <property type="molecule type" value="Genomic_DNA"/>
</dbReference>
<dbReference type="PANTHER" id="PTHR32092">
    <property type="entry name" value="6-PHOSPHO-BETA-GLUCOSIDASE-RELATED"/>
    <property type="match status" value="1"/>
</dbReference>
<keyword evidence="4 12" id="KW-0378">Hydrolase</keyword>
<proteinExistence type="inferred from homology"/>